<dbReference type="GO" id="GO:0006355">
    <property type="term" value="P:regulation of DNA-templated transcription"/>
    <property type="evidence" value="ECO:0007669"/>
    <property type="project" value="InterPro"/>
</dbReference>
<dbReference type="InterPro" id="IPR013321">
    <property type="entry name" value="Arc_rbn_hlx_hlx"/>
</dbReference>
<dbReference type="KEGG" id="dgi:Desgi_0872"/>
<dbReference type="Proteomes" id="UP000013520">
    <property type="component" value="Chromosome"/>
</dbReference>
<sequence>MSKKDLHYYLTLPYRVTITPAEEGGYVVSIPDLPGCISQGETVEEAIKMIEDAKICWLEVALEDGLPIPEPTGEEYSGKFNVRVPKSLHRILVEKAKEENVSLNQYINYQLSRGVGYKQ</sequence>
<protein>
    <recommendedName>
        <fullName evidence="1">HicB-like antitoxin of toxin-antitoxin system domain-containing protein</fullName>
    </recommendedName>
</protein>
<proteinExistence type="predicted"/>
<dbReference type="Pfam" id="PF15919">
    <property type="entry name" value="HicB_lk_antitox"/>
    <property type="match status" value="1"/>
</dbReference>
<dbReference type="InterPro" id="IPR008651">
    <property type="entry name" value="Uncharacterised_HicB"/>
</dbReference>
<name>R4KIQ1_9FIRM</name>
<dbReference type="Gene3D" id="1.10.1220.10">
    <property type="entry name" value="Met repressor-like"/>
    <property type="match status" value="1"/>
</dbReference>
<organism evidence="2 3">
    <name type="scientific">Desulfoscipio gibsoniae DSM 7213</name>
    <dbReference type="NCBI Taxonomy" id="767817"/>
    <lineage>
        <taxon>Bacteria</taxon>
        <taxon>Bacillati</taxon>
        <taxon>Bacillota</taxon>
        <taxon>Clostridia</taxon>
        <taxon>Eubacteriales</taxon>
        <taxon>Desulfallaceae</taxon>
        <taxon>Desulfoscipio</taxon>
    </lineage>
</organism>
<dbReference type="Gene3D" id="3.30.160.250">
    <property type="match status" value="1"/>
</dbReference>
<dbReference type="InterPro" id="IPR010985">
    <property type="entry name" value="Ribbon_hlx_hlx"/>
</dbReference>
<dbReference type="InterPro" id="IPR051404">
    <property type="entry name" value="TA_system_antitoxin"/>
</dbReference>
<dbReference type="SUPFAM" id="SSF47598">
    <property type="entry name" value="Ribbon-helix-helix"/>
    <property type="match status" value="1"/>
</dbReference>
<evidence type="ECO:0000313" key="2">
    <source>
        <dbReference type="EMBL" id="AGL00420.1"/>
    </source>
</evidence>
<dbReference type="EMBL" id="CP003273">
    <property type="protein sequence ID" value="AGL00420.1"/>
    <property type="molecule type" value="Genomic_DNA"/>
</dbReference>
<feature type="domain" description="HicB-like antitoxin of toxin-antitoxin system" evidence="1">
    <location>
        <begin position="14"/>
        <end position="73"/>
    </location>
</feature>
<dbReference type="Pfam" id="PF05534">
    <property type="entry name" value="HicB"/>
    <property type="match status" value="1"/>
</dbReference>
<dbReference type="PANTHER" id="PTHR34504">
    <property type="entry name" value="ANTITOXIN HICB"/>
    <property type="match status" value="1"/>
</dbReference>
<evidence type="ECO:0000313" key="3">
    <source>
        <dbReference type="Proteomes" id="UP000013520"/>
    </source>
</evidence>
<dbReference type="STRING" id="767817.Desgi_0872"/>
<dbReference type="AlphaFoldDB" id="R4KIQ1"/>
<dbReference type="HOGENOM" id="CLU_125405_0_0_9"/>
<dbReference type="eggNOG" id="COG1598">
    <property type="taxonomic scope" value="Bacteria"/>
</dbReference>
<dbReference type="SUPFAM" id="SSF143100">
    <property type="entry name" value="TTHA1013/TTHA0281-like"/>
    <property type="match status" value="1"/>
</dbReference>
<dbReference type="OrthoDB" id="5419659at2"/>
<accession>R4KIQ1</accession>
<gene>
    <name evidence="2" type="ORF">Desgi_0872</name>
</gene>
<keyword evidence="3" id="KW-1185">Reference proteome</keyword>
<dbReference type="RefSeq" id="WP_006521074.1">
    <property type="nucleotide sequence ID" value="NC_021184.1"/>
</dbReference>
<evidence type="ECO:0000259" key="1">
    <source>
        <dbReference type="Pfam" id="PF15919"/>
    </source>
</evidence>
<dbReference type="InterPro" id="IPR031807">
    <property type="entry name" value="HicB-like"/>
</dbReference>
<dbReference type="PANTHER" id="PTHR34504:SF2">
    <property type="entry name" value="UPF0150 PROTEIN SSL0259"/>
    <property type="match status" value="1"/>
</dbReference>
<reference evidence="2 3" key="1">
    <citation type="submission" date="2012-01" db="EMBL/GenBank/DDBJ databases">
        <title>Complete sequence of Desulfotomaculum gibsoniae DSM 7213.</title>
        <authorList>
            <consortium name="US DOE Joint Genome Institute"/>
            <person name="Lucas S."/>
            <person name="Han J."/>
            <person name="Lapidus A."/>
            <person name="Cheng J.-F."/>
            <person name="Goodwin L."/>
            <person name="Pitluck S."/>
            <person name="Peters L."/>
            <person name="Ovchinnikova G."/>
            <person name="Teshima H."/>
            <person name="Detter J.C."/>
            <person name="Han C."/>
            <person name="Tapia R."/>
            <person name="Land M."/>
            <person name="Hauser L."/>
            <person name="Kyrpides N."/>
            <person name="Ivanova N."/>
            <person name="Pagani I."/>
            <person name="Parshina S."/>
            <person name="Plugge C."/>
            <person name="Muyzer G."/>
            <person name="Kuever J."/>
            <person name="Ivanova A."/>
            <person name="Nazina T."/>
            <person name="Klenk H.-P."/>
            <person name="Brambilla E."/>
            <person name="Spring S."/>
            <person name="Stams A.F."/>
            <person name="Woyke T."/>
        </authorList>
    </citation>
    <scope>NUCLEOTIDE SEQUENCE [LARGE SCALE GENOMIC DNA]</scope>
    <source>
        <strain evidence="2 3">DSM 7213</strain>
    </source>
</reference>
<dbReference type="InterPro" id="IPR035069">
    <property type="entry name" value="TTHA1013/TTHA0281-like"/>
</dbReference>